<name>A0A7S2Y4V2_9STRA</name>
<proteinExistence type="inferred from homology"/>
<keyword evidence="2" id="KW-0238">DNA-binding</keyword>
<protein>
    <recommendedName>
        <fullName evidence="5">HSF-type DNA-binding domain-containing protein</fullName>
    </recommendedName>
</protein>
<dbReference type="Gene3D" id="1.10.10.10">
    <property type="entry name" value="Winged helix-like DNA-binding domain superfamily/Winged helix DNA-binding domain"/>
    <property type="match status" value="1"/>
</dbReference>
<comment type="subcellular location">
    <subcellularLocation>
        <location evidence="1">Nucleus</location>
    </subcellularLocation>
</comment>
<dbReference type="Pfam" id="PF00447">
    <property type="entry name" value="HSF_DNA-bind"/>
    <property type="match status" value="1"/>
</dbReference>
<feature type="domain" description="HSF-type DNA-binding" evidence="5">
    <location>
        <begin position="112"/>
        <end position="206"/>
    </location>
</feature>
<evidence type="ECO:0000256" key="4">
    <source>
        <dbReference type="RuleBase" id="RU004020"/>
    </source>
</evidence>
<dbReference type="GO" id="GO:0043565">
    <property type="term" value="F:sequence-specific DNA binding"/>
    <property type="evidence" value="ECO:0007669"/>
    <property type="project" value="InterPro"/>
</dbReference>
<dbReference type="FunFam" id="1.10.10.10:FF:000479">
    <property type="entry name" value="Predicted protein"/>
    <property type="match status" value="1"/>
</dbReference>
<evidence type="ECO:0000256" key="3">
    <source>
        <dbReference type="ARBA" id="ARBA00023242"/>
    </source>
</evidence>
<organism evidence="6">
    <name type="scientific">Entomoneis paludosa</name>
    <dbReference type="NCBI Taxonomy" id="265537"/>
    <lineage>
        <taxon>Eukaryota</taxon>
        <taxon>Sar</taxon>
        <taxon>Stramenopiles</taxon>
        <taxon>Ochrophyta</taxon>
        <taxon>Bacillariophyta</taxon>
        <taxon>Bacillariophyceae</taxon>
        <taxon>Bacillariophycidae</taxon>
        <taxon>Entomoneidaceae</taxon>
        <taxon>Entomoneis</taxon>
    </lineage>
</organism>
<keyword evidence="3" id="KW-0539">Nucleus</keyword>
<evidence type="ECO:0000256" key="2">
    <source>
        <dbReference type="ARBA" id="ARBA00023125"/>
    </source>
</evidence>
<dbReference type="SMART" id="SM00415">
    <property type="entry name" value="HSF"/>
    <property type="match status" value="1"/>
</dbReference>
<accession>A0A7S2Y4V2</accession>
<evidence type="ECO:0000259" key="5">
    <source>
        <dbReference type="SMART" id="SM00415"/>
    </source>
</evidence>
<evidence type="ECO:0000313" key="6">
    <source>
        <dbReference type="EMBL" id="CAD9954072.1"/>
    </source>
</evidence>
<sequence length="300" mass="34329">MLSLQLCVSPIKPILRNAHHPDHNNSTTTMESIRSQFNIRQETGVTALMVQSSQQEMCKTLTRSVTEEELSTCRQRKQCADEAKFVQHSYVDHATSLPPAYDVTPQTARDITFPLKLHDMLDLVESDGFSDLISWQPHGRCFVIHKPELMDHILPKYFKISKWSSFQRQLNLYGFKRITAGLDKGGYYHEKFLRSRAFLAIQIHRIRIKGMGHRAKANPKQEPNFWNMPWVKPLSSVMSPEEMQSCSLSVVSNPDEIGSQFLGDVASMKLSINKIPLEEEGENWGRCFYDVEEGSGRLSL</sequence>
<dbReference type="InterPro" id="IPR036388">
    <property type="entry name" value="WH-like_DNA-bd_sf"/>
</dbReference>
<dbReference type="AlphaFoldDB" id="A0A7S2Y4V2"/>
<dbReference type="SUPFAM" id="SSF46785">
    <property type="entry name" value="Winged helix' DNA-binding domain"/>
    <property type="match status" value="1"/>
</dbReference>
<gene>
    <name evidence="6" type="ORF">APAL1065_LOCUS6695</name>
</gene>
<reference evidence="6" key="1">
    <citation type="submission" date="2021-01" db="EMBL/GenBank/DDBJ databases">
        <authorList>
            <person name="Corre E."/>
            <person name="Pelletier E."/>
            <person name="Niang G."/>
            <person name="Scheremetjew M."/>
            <person name="Finn R."/>
            <person name="Kale V."/>
            <person name="Holt S."/>
            <person name="Cochrane G."/>
            <person name="Meng A."/>
            <person name="Brown T."/>
            <person name="Cohen L."/>
        </authorList>
    </citation>
    <scope>NUCLEOTIDE SEQUENCE</scope>
    <source>
        <strain evidence="6">CCMP125</strain>
    </source>
</reference>
<comment type="similarity">
    <text evidence="4">Belongs to the HSF family.</text>
</comment>
<dbReference type="InterPro" id="IPR036390">
    <property type="entry name" value="WH_DNA-bd_sf"/>
</dbReference>
<dbReference type="GO" id="GO:0005634">
    <property type="term" value="C:nucleus"/>
    <property type="evidence" value="ECO:0007669"/>
    <property type="project" value="UniProtKB-SubCell"/>
</dbReference>
<evidence type="ECO:0000256" key="1">
    <source>
        <dbReference type="ARBA" id="ARBA00004123"/>
    </source>
</evidence>
<dbReference type="PRINTS" id="PR00056">
    <property type="entry name" value="HSFDOMAIN"/>
</dbReference>
<dbReference type="InterPro" id="IPR000232">
    <property type="entry name" value="HSF_DNA-bd"/>
</dbReference>
<dbReference type="PANTHER" id="PTHR10015">
    <property type="entry name" value="HEAT SHOCK TRANSCRIPTION FACTOR"/>
    <property type="match status" value="1"/>
</dbReference>
<dbReference type="EMBL" id="HBHT01010022">
    <property type="protein sequence ID" value="CAD9954072.1"/>
    <property type="molecule type" value="Transcribed_RNA"/>
</dbReference>
<dbReference type="GO" id="GO:0003700">
    <property type="term" value="F:DNA-binding transcription factor activity"/>
    <property type="evidence" value="ECO:0007669"/>
    <property type="project" value="InterPro"/>
</dbReference>
<dbReference type="PANTHER" id="PTHR10015:SF206">
    <property type="entry name" value="HSF-TYPE DNA-BINDING DOMAIN-CONTAINING PROTEIN"/>
    <property type="match status" value="1"/>
</dbReference>